<dbReference type="SMART" id="SM00060">
    <property type="entry name" value="FN3"/>
    <property type="match status" value="2"/>
</dbReference>
<evidence type="ECO:0000313" key="3">
    <source>
        <dbReference type="EMBL" id="CAF1009432.1"/>
    </source>
</evidence>
<dbReference type="InterPro" id="IPR013783">
    <property type="entry name" value="Ig-like_fold"/>
</dbReference>
<comment type="caution">
    <text evidence="3">The sequence shown here is derived from an EMBL/GenBank/DDBJ whole genome shotgun (WGS) entry which is preliminary data.</text>
</comment>
<name>A0A814HH84_9BILA</name>
<evidence type="ECO:0000313" key="4">
    <source>
        <dbReference type="Proteomes" id="UP000663864"/>
    </source>
</evidence>
<proteinExistence type="predicted"/>
<dbReference type="PROSITE" id="PS50853">
    <property type="entry name" value="FN3"/>
    <property type="match status" value="2"/>
</dbReference>
<dbReference type="PANTHER" id="PTHR42972">
    <property type="entry name" value="TOL-PAL SYSTEM PROTEIN TOLB"/>
    <property type="match status" value="1"/>
</dbReference>
<dbReference type="InterPro" id="IPR036116">
    <property type="entry name" value="FN3_sf"/>
</dbReference>
<feature type="domain" description="Fibronectin type-III" evidence="2">
    <location>
        <begin position="982"/>
        <end position="1063"/>
    </location>
</feature>
<feature type="region of interest" description="Disordered" evidence="1">
    <location>
        <begin position="962"/>
        <end position="981"/>
    </location>
</feature>
<dbReference type="CDD" id="cd00063">
    <property type="entry name" value="FN3"/>
    <property type="match status" value="2"/>
</dbReference>
<evidence type="ECO:0000259" key="2">
    <source>
        <dbReference type="PROSITE" id="PS50853"/>
    </source>
</evidence>
<feature type="domain" description="Fibronectin type-III" evidence="2">
    <location>
        <begin position="892"/>
        <end position="979"/>
    </location>
</feature>
<evidence type="ECO:0000256" key="1">
    <source>
        <dbReference type="SAM" id="MobiDB-lite"/>
    </source>
</evidence>
<dbReference type="SUPFAM" id="SSF49265">
    <property type="entry name" value="Fibronectin type III"/>
    <property type="match status" value="1"/>
</dbReference>
<protein>
    <recommendedName>
        <fullName evidence="2">Fibronectin type-III domain-containing protein</fullName>
    </recommendedName>
</protein>
<reference evidence="3" key="1">
    <citation type="submission" date="2021-02" db="EMBL/GenBank/DDBJ databases">
        <authorList>
            <person name="Nowell W R."/>
        </authorList>
    </citation>
    <scope>NUCLEOTIDE SEQUENCE</scope>
</reference>
<gene>
    <name evidence="3" type="ORF">ZHD862_LOCUS12957</name>
</gene>
<dbReference type="InterPro" id="IPR029058">
    <property type="entry name" value="AB_hydrolase_fold"/>
</dbReference>
<dbReference type="AlphaFoldDB" id="A0A814HH84"/>
<dbReference type="EMBL" id="CAJNOT010000521">
    <property type="protein sequence ID" value="CAF1009432.1"/>
    <property type="molecule type" value="Genomic_DNA"/>
</dbReference>
<dbReference type="Gene3D" id="2.60.40.10">
    <property type="entry name" value="Immunoglobulins"/>
    <property type="match status" value="2"/>
</dbReference>
<organism evidence="3 4">
    <name type="scientific">Rotaria sordida</name>
    <dbReference type="NCBI Taxonomy" id="392033"/>
    <lineage>
        <taxon>Eukaryota</taxon>
        <taxon>Metazoa</taxon>
        <taxon>Spiralia</taxon>
        <taxon>Gnathifera</taxon>
        <taxon>Rotifera</taxon>
        <taxon>Eurotatoria</taxon>
        <taxon>Bdelloidea</taxon>
        <taxon>Philodinida</taxon>
        <taxon>Philodinidae</taxon>
        <taxon>Rotaria</taxon>
    </lineage>
</organism>
<dbReference type="PANTHER" id="PTHR42972:SF8">
    <property type="entry name" value="POLYHYDROXYBUTYRATE DEPOLYMERASE"/>
    <property type="match status" value="1"/>
</dbReference>
<dbReference type="Gene3D" id="3.40.50.1820">
    <property type="entry name" value="alpha/beta hydrolase"/>
    <property type="match status" value="2"/>
</dbReference>
<dbReference type="InterPro" id="IPR003961">
    <property type="entry name" value="FN3_dom"/>
</dbReference>
<accession>A0A814HH84</accession>
<dbReference type="Pfam" id="PF00041">
    <property type="entry name" value="fn3"/>
    <property type="match status" value="2"/>
</dbReference>
<sequence>MEDITTFEMLPDEMILFVCKHLRCAEILYSFFNLNSRLNSTITDYCHYVNLRDVTYKQFNFVATQIIPRIGLSIRSFVFNGKWENIMFEELNSKFFHLKLSLMFPQLHVLSLMNFSDIQLNLFLDKITDLFQLVTLDIRNLRGEHSLEFLEKILVSNNNRLNSILFDYDSTSFILNTTKNNEIVPYSNIEELIVNLKTDKMLDYLFTLIPYIKRLHIDFDQLSSDSKSILANVSTLIHLKDFQLRSISQDWSLDEIAYILNKMPYLQRLALNLYTEDVNLINGQNFIRILPSSIVEIHLFILYFFIKPNIEIDTLLSTWPTHIQIKYLLNKLYKYAVIHTIPCDLSSIMIPAKIANYMLVGSEYTRKVKDLKIFDKQFRAAPNLECLRISLSCLNIALNNISTCELLQKRIIDLEISCVPEIDLIQLDTIAQKFYHLRDLSLSLESPTVFIDSLILKVLSLWKDKNLRGLYIKGLLTDEMNNNLRQWFINHSHLRQEDSFIVEYKTNWFSMCCNYHYSFIDSKDFYYSVKYNNLLNRSELLYTDLVTIKNSMSILWFFLLISCCYAAEKLSSYNVDPSETSVSGLSSGAFFATQIQVAFSASIKGAGIVAGGPYNCGGQISYTSCMYTSSPSITQSISNTKSWSGNKIDDIKNLATHKVYMISGTSDTTVGGSVMTQLYKYYVTDGQFIPSANVVFKKDLKSAHTFPTDFDSTGNNACGSTGSPYISNCGFDGAEAILQHIYGSLKPRNNGVLSGKFIEFNQEEFITNARTNGMSTTGWIYVPKSCADGATCKLHITYHGCLQGYEKVGDKFVKNTGYNRWADTNNIIVLYPQAVATNTISMGGGASLPNPNGCWDWVGWYGTDFSVKSGKQSTATKKMIDRITSSFNPIDAPTSLQVLATTDNSVTLAWEPVSSATGYNLYRNGGKANNGIITGTTFTDNNLNSGTTYIYTVKAVSSAGSESAASNSVTGKTTGTPPAVETPNGLIATNITSNSITLKWNSVSSVTSYNVYRNGNKLTSVSATLYTDIGLSSATNYQYQVSSVKDSSESEKSIEVQATTLTEKVCFKDNNYNHVITRRAYNNFGYAMATGSNQNMGLYNTFLTTTLCKTRENYYVIE</sequence>
<dbReference type="Proteomes" id="UP000663864">
    <property type="component" value="Unassembled WGS sequence"/>
</dbReference>
<dbReference type="SUPFAM" id="SSF53474">
    <property type="entry name" value="alpha/beta-Hydrolases"/>
    <property type="match status" value="1"/>
</dbReference>